<comment type="similarity">
    <text evidence="1 8">Belongs to the NTAQ1 family.</text>
</comment>
<dbReference type="EC" id="3.5.1.122" evidence="3 8"/>
<dbReference type="EMBL" id="JAVHNR010000005">
    <property type="protein sequence ID" value="KAK6342860.1"/>
    <property type="molecule type" value="Genomic_DNA"/>
</dbReference>
<sequence>MEFLQLPPRETLLYASCYCEENIYKLIECHINPASLKHYTVIFLSNSSKCIPVFSQKIQRSPINPVVWDYHVILAYHPNHSLEDLLRQSKSHGGLEEQTSVSTTTKSYIYDLDTTIQTFPCPFPTYFAQTFSPPPSSSFEDPLDRMFLQMALSKDVYRRYFRLVSASDYLDHFKSGRDHMKDKDGTWKADPPLWDLIVGAKADQDSFEDYINFEGCESRTEVIEDEKEYLGVIVGEKRLWEVFGNGIPPDLELLDIMARTEREEKVSEEIPTTNNSTTVPEATMP</sequence>
<dbReference type="InterPro" id="IPR037132">
    <property type="entry name" value="N_Gln_amidohydro_ab_roll_sf"/>
</dbReference>
<dbReference type="GO" id="GO:0005634">
    <property type="term" value="C:nucleus"/>
    <property type="evidence" value="ECO:0007669"/>
    <property type="project" value="TreeGrafter"/>
</dbReference>
<evidence type="ECO:0000313" key="11">
    <source>
        <dbReference type="EMBL" id="KAK6342860.1"/>
    </source>
</evidence>
<evidence type="ECO:0000256" key="6">
    <source>
        <dbReference type="ARBA" id="ARBA00029677"/>
    </source>
</evidence>
<dbReference type="Proteomes" id="UP001313282">
    <property type="component" value="Unassembled WGS sequence"/>
</dbReference>
<accession>A0AAN8MMS0</accession>
<keyword evidence="5 8" id="KW-0378">Hydrolase</keyword>
<keyword evidence="12" id="KW-1185">Reference proteome</keyword>
<dbReference type="GO" id="GO:0008418">
    <property type="term" value="F:protein-N-terminal asparagine amidohydrolase activity"/>
    <property type="evidence" value="ECO:0007669"/>
    <property type="project" value="UniProtKB-UniRule"/>
</dbReference>
<dbReference type="GO" id="GO:0070773">
    <property type="term" value="F:protein-N-terminal glutamine amidohydrolase activity"/>
    <property type="evidence" value="ECO:0007669"/>
    <property type="project" value="UniProtKB-UniRule"/>
</dbReference>
<comment type="subunit">
    <text evidence="2 8">Monomer.</text>
</comment>
<feature type="compositionally biased region" description="Polar residues" evidence="9">
    <location>
        <begin position="270"/>
        <end position="285"/>
    </location>
</feature>
<evidence type="ECO:0000256" key="5">
    <source>
        <dbReference type="ARBA" id="ARBA00022801"/>
    </source>
</evidence>
<comment type="caution">
    <text evidence="11">The sequence shown here is derived from an EMBL/GenBank/DDBJ whole genome shotgun (WGS) entry which is preliminary data.</text>
</comment>
<gene>
    <name evidence="11" type="primary">WDYHV1</name>
    <name evidence="11" type="ORF">TWF718_008242</name>
</gene>
<protein>
    <recommendedName>
        <fullName evidence="4 8">Protein N-terminal glutamine amidohydrolase</fullName>
        <ecNumber evidence="3 8">3.5.1.122</ecNumber>
    </recommendedName>
    <alternativeName>
        <fullName evidence="6 8">Protein NH2-terminal glutamine deamidase</fullName>
    </alternativeName>
</protein>
<proteinExistence type="inferred from homology"/>
<dbReference type="Gene3D" id="3.10.620.10">
    <property type="entry name" value="Protein N-terminal glutamine amidohydrolase, alpha beta roll"/>
    <property type="match status" value="1"/>
</dbReference>
<evidence type="ECO:0000256" key="9">
    <source>
        <dbReference type="SAM" id="MobiDB-lite"/>
    </source>
</evidence>
<evidence type="ECO:0000313" key="12">
    <source>
        <dbReference type="Proteomes" id="UP001313282"/>
    </source>
</evidence>
<comment type="catalytic activity">
    <reaction evidence="7 8">
        <text>N-terminal L-glutaminyl-[protein] + H2O = N-terminal L-glutamyl-[protein] + NH4(+)</text>
        <dbReference type="Rhea" id="RHEA:50680"/>
        <dbReference type="Rhea" id="RHEA-COMP:12668"/>
        <dbReference type="Rhea" id="RHEA-COMP:12777"/>
        <dbReference type="ChEBI" id="CHEBI:15377"/>
        <dbReference type="ChEBI" id="CHEBI:28938"/>
        <dbReference type="ChEBI" id="CHEBI:64721"/>
        <dbReference type="ChEBI" id="CHEBI:64722"/>
        <dbReference type="EC" id="3.5.1.122"/>
    </reaction>
</comment>
<comment type="function">
    <text evidence="8">Mediates the side-chain deamidation of N-terminal glutamine residues to glutamate, an important step in N-end rule pathway of protein degradation. Conversion of the resulting N-terminal glutamine to glutamate renders the protein susceptible to arginylation, polyubiquitination and degradation as specified by the N-end rule. Does not act on substrates with internal or C-terminal glutamine and does not act on non-glutamine residues in any position.</text>
</comment>
<reference evidence="11 12" key="1">
    <citation type="submission" date="2019-10" db="EMBL/GenBank/DDBJ databases">
        <authorList>
            <person name="Palmer J.M."/>
        </authorList>
    </citation>
    <scope>NUCLEOTIDE SEQUENCE [LARGE SCALE GENOMIC DNA]</scope>
    <source>
        <strain evidence="11 12">TWF718</strain>
    </source>
</reference>
<feature type="region of interest" description="Disordered" evidence="9">
    <location>
        <begin position="264"/>
        <end position="285"/>
    </location>
</feature>
<dbReference type="AlphaFoldDB" id="A0AAN8MMS0"/>
<organism evidence="11 12">
    <name type="scientific">Orbilia javanica</name>
    <dbReference type="NCBI Taxonomy" id="47235"/>
    <lineage>
        <taxon>Eukaryota</taxon>
        <taxon>Fungi</taxon>
        <taxon>Dikarya</taxon>
        <taxon>Ascomycota</taxon>
        <taxon>Pezizomycotina</taxon>
        <taxon>Orbiliomycetes</taxon>
        <taxon>Orbiliales</taxon>
        <taxon>Orbiliaceae</taxon>
        <taxon>Orbilia</taxon>
    </lineage>
</organism>
<dbReference type="GO" id="GO:0005829">
    <property type="term" value="C:cytosol"/>
    <property type="evidence" value="ECO:0007669"/>
    <property type="project" value="TreeGrafter"/>
</dbReference>
<dbReference type="InterPro" id="IPR039733">
    <property type="entry name" value="NTAQ1"/>
</dbReference>
<dbReference type="PANTHER" id="PTHR13035">
    <property type="entry name" value="PROTEIN N-TERMINAL GLUTAMINE AMIDOHYDROLASE"/>
    <property type="match status" value="1"/>
</dbReference>
<evidence type="ECO:0000256" key="3">
    <source>
        <dbReference type="ARBA" id="ARBA00012718"/>
    </source>
</evidence>
<name>A0AAN8MMS0_9PEZI</name>
<evidence type="ECO:0000256" key="7">
    <source>
        <dbReference type="ARBA" id="ARBA00048768"/>
    </source>
</evidence>
<evidence type="ECO:0000259" key="10">
    <source>
        <dbReference type="Pfam" id="PF09764"/>
    </source>
</evidence>
<evidence type="ECO:0000256" key="1">
    <source>
        <dbReference type="ARBA" id="ARBA00008985"/>
    </source>
</evidence>
<dbReference type="PANTHER" id="PTHR13035:SF0">
    <property type="entry name" value="PROTEIN N-TERMINAL GLUTAMINE AMIDOHYDROLASE"/>
    <property type="match status" value="1"/>
</dbReference>
<evidence type="ECO:0000256" key="2">
    <source>
        <dbReference type="ARBA" id="ARBA00011245"/>
    </source>
</evidence>
<evidence type="ECO:0000256" key="8">
    <source>
        <dbReference type="RuleBase" id="RU367082"/>
    </source>
</evidence>
<evidence type="ECO:0000256" key="4">
    <source>
        <dbReference type="ARBA" id="ARBA00021247"/>
    </source>
</evidence>
<dbReference type="Pfam" id="PF09764">
    <property type="entry name" value="Nt_Gln_amidase"/>
    <property type="match status" value="1"/>
</dbReference>
<feature type="domain" description="Protein N-terminal glutamine amidohydrolase alpha beta roll" evidence="10">
    <location>
        <begin position="14"/>
        <end position="233"/>
    </location>
</feature>
<dbReference type="InterPro" id="IPR023128">
    <property type="entry name" value="Prot_N_Gln_amidohydro_ab_roll"/>
</dbReference>